<dbReference type="RefSeq" id="WP_309394521.1">
    <property type="nucleotide sequence ID" value="NZ_JADBEO010000060.1"/>
</dbReference>
<dbReference type="Pfam" id="PF11164">
    <property type="entry name" value="DUF2948"/>
    <property type="match status" value="1"/>
</dbReference>
<name>A0ABU1DL57_9HYPH</name>
<proteinExistence type="predicted"/>
<evidence type="ECO:0000313" key="1">
    <source>
        <dbReference type="EMBL" id="MDR4308615.1"/>
    </source>
</evidence>
<sequence length="148" mass="16183">MPDPAADQPLRLVALDAEDLEILSAHLQDFVVRVADLAWLPREKRFAFVGNRVDRRVEGELRRRRVAGHFDRVSKVAARGVDRSAPETVLNLLAMTFTADEGEPSGEILLTFSGDASLRLTVECVEAQVADLGPVWAAKGAPAHDLES</sequence>
<dbReference type="InterPro" id="IPR021335">
    <property type="entry name" value="DUF2948"/>
</dbReference>
<organism evidence="1 2">
    <name type="scientific">Chelatococcus sambhunathii</name>
    <dbReference type="NCBI Taxonomy" id="363953"/>
    <lineage>
        <taxon>Bacteria</taxon>
        <taxon>Pseudomonadati</taxon>
        <taxon>Pseudomonadota</taxon>
        <taxon>Alphaproteobacteria</taxon>
        <taxon>Hyphomicrobiales</taxon>
        <taxon>Chelatococcaceae</taxon>
        <taxon>Chelatococcus</taxon>
    </lineage>
</organism>
<comment type="caution">
    <text evidence="1">The sequence shown here is derived from an EMBL/GenBank/DDBJ whole genome shotgun (WGS) entry which is preliminary data.</text>
</comment>
<gene>
    <name evidence="1" type="ORF">IHQ68_18500</name>
</gene>
<evidence type="ECO:0000313" key="2">
    <source>
        <dbReference type="Proteomes" id="UP001181622"/>
    </source>
</evidence>
<accession>A0ABU1DL57</accession>
<protein>
    <submittedName>
        <fullName evidence="1">DUF2948 family protein</fullName>
    </submittedName>
</protein>
<keyword evidence="2" id="KW-1185">Reference proteome</keyword>
<dbReference type="EMBL" id="JADBEO010000060">
    <property type="protein sequence ID" value="MDR4308615.1"/>
    <property type="molecule type" value="Genomic_DNA"/>
</dbReference>
<reference evidence="1" key="1">
    <citation type="submission" date="2020-10" db="EMBL/GenBank/DDBJ databases">
        <authorList>
            <person name="Abbas A."/>
            <person name="Razzaq R."/>
            <person name="Waqas M."/>
            <person name="Abbas N."/>
            <person name="Nielsen T.K."/>
            <person name="Hansen L.H."/>
            <person name="Hussain S."/>
            <person name="Shahid M."/>
        </authorList>
    </citation>
    <scope>NUCLEOTIDE SEQUENCE</scope>
    <source>
        <strain evidence="1">S14</strain>
    </source>
</reference>
<dbReference type="Proteomes" id="UP001181622">
    <property type="component" value="Unassembled WGS sequence"/>
</dbReference>